<accession>A0A1H2N9Y2</accession>
<sequence>MSIESPERSPEPPTRAPRARASTAVGVGLLVLGLACLGWLAYAYFGTNVVSERSFDKEASGLRSQWSSPAPPRSKPTTEVAGQEQETVVPGSAIALLRVPRFGASYEVPVVAGTALPDLARGVGHYDGTAGPGEIGNFALAGHRITHGQPFARLLELRKGDQVVVETRDAVLTYVMDTSPADLTVKETAGWVLDPVPDQPGATPTRALLTLTTCQDLFHSPDRSVGFGHLESTRNK</sequence>
<dbReference type="EMBL" id="LT629799">
    <property type="protein sequence ID" value="SDV01981.1"/>
    <property type="molecule type" value="Genomic_DNA"/>
</dbReference>
<keyword evidence="4" id="KW-0812">Transmembrane</keyword>
<dbReference type="NCBIfam" id="TIGR01076">
    <property type="entry name" value="sortase_fam"/>
    <property type="match status" value="1"/>
</dbReference>
<dbReference type="Gene3D" id="2.40.260.10">
    <property type="entry name" value="Sortase"/>
    <property type="match status" value="1"/>
</dbReference>
<dbReference type="CDD" id="cd05830">
    <property type="entry name" value="Sortase_E"/>
    <property type="match status" value="1"/>
</dbReference>
<gene>
    <name evidence="5" type="ORF">SAMN04488544_3565</name>
</gene>
<reference evidence="6" key="1">
    <citation type="submission" date="2016-10" db="EMBL/GenBank/DDBJ databases">
        <authorList>
            <person name="Varghese N."/>
            <person name="Submissions S."/>
        </authorList>
    </citation>
    <scope>NUCLEOTIDE SEQUENCE [LARGE SCALE GENOMIC DNA]</scope>
    <source>
        <strain evidence="6">DSM 21743</strain>
    </source>
</reference>
<evidence type="ECO:0000313" key="6">
    <source>
        <dbReference type="Proteomes" id="UP000198825"/>
    </source>
</evidence>
<feature type="region of interest" description="Disordered" evidence="3">
    <location>
        <begin position="61"/>
        <end position="85"/>
    </location>
</feature>
<keyword evidence="4" id="KW-1133">Transmembrane helix</keyword>
<evidence type="ECO:0000313" key="5">
    <source>
        <dbReference type="EMBL" id="SDV01981.1"/>
    </source>
</evidence>
<protein>
    <submittedName>
        <fullName evidence="5">Sortase A</fullName>
    </submittedName>
</protein>
<dbReference type="RefSeq" id="WP_231918253.1">
    <property type="nucleotide sequence ID" value="NZ_LT629799.1"/>
</dbReference>
<dbReference type="InterPro" id="IPR005754">
    <property type="entry name" value="Sortase"/>
</dbReference>
<feature type="active site" description="Proton donor/acceptor" evidence="2">
    <location>
        <position position="143"/>
    </location>
</feature>
<evidence type="ECO:0000256" key="1">
    <source>
        <dbReference type="ARBA" id="ARBA00022801"/>
    </source>
</evidence>
<organism evidence="5 6">
    <name type="scientific">Microlunatus sagamiharensis</name>
    <dbReference type="NCBI Taxonomy" id="546874"/>
    <lineage>
        <taxon>Bacteria</taxon>
        <taxon>Bacillati</taxon>
        <taxon>Actinomycetota</taxon>
        <taxon>Actinomycetes</taxon>
        <taxon>Propionibacteriales</taxon>
        <taxon>Propionibacteriaceae</taxon>
        <taxon>Microlunatus</taxon>
    </lineage>
</organism>
<dbReference type="InterPro" id="IPR023365">
    <property type="entry name" value="Sortase_dom-sf"/>
</dbReference>
<name>A0A1H2N9Y2_9ACTN</name>
<evidence type="ECO:0000256" key="4">
    <source>
        <dbReference type="SAM" id="Phobius"/>
    </source>
</evidence>
<feature type="transmembrane region" description="Helical" evidence="4">
    <location>
        <begin position="21"/>
        <end position="45"/>
    </location>
</feature>
<dbReference type="AlphaFoldDB" id="A0A1H2N9Y2"/>
<dbReference type="Pfam" id="PF04203">
    <property type="entry name" value="Sortase"/>
    <property type="match status" value="1"/>
</dbReference>
<dbReference type="NCBIfam" id="NF033747">
    <property type="entry name" value="class_E_sortase"/>
    <property type="match status" value="1"/>
</dbReference>
<proteinExistence type="predicted"/>
<dbReference type="InterPro" id="IPR042003">
    <property type="entry name" value="Sortase_E"/>
</dbReference>
<keyword evidence="6" id="KW-1185">Reference proteome</keyword>
<dbReference type="SUPFAM" id="SSF63817">
    <property type="entry name" value="Sortase"/>
    <property type="match status" value="1"/>
</dbReference>
<evidence type="ECO:0000256" key="3">
    <source>
        <dbReference type="SAM" id="MobiDB-lite"/>
    </source>
</evidence>
<dbReference type="InterPro" id="IPR053465">
    <property type="entry name" value="Sortase_Class_E"/>
</dbReference>
<dbReference type="STRING" id="546874.SAMN04488544_3565"/>
<dbReference type="GO" id="GO:0016787">
    <property type="term" value="F:hydrolase activity"/>
    <property type="evidence" value="ECO:0007669"/>
    <property type="project" value="UniProtKB-KW"/>
</dbReference>
<feature type="active site" description="Acyl-thioester intermediate" evidence="2">
    <location>
        <position position="214"/>
    </location>
</feature>
<feature type="compositionally biased region" description="Basic and acidic residues" evidence="3">
    <location>
        <begin position="1"/>
        <end position="10"/>
    </location>
</feature>
<feature type="region of interest" description="Disordered" evidence="3">
    <location>
        <begin position="1"/>
        <end position="20"/>
    </location>
</feature>
<dbReference type="Proteomes" id="UP000198825">
    <property type="component" value="Chromosome I"/>
</dbReference>
<keyword evidence="4" id="KW-0472">Membrane</keyword>
<evidence type="ECO:0000256" key="2">
    <source>
        <dbReference type="PIRSR" id="PIRSR605754-1"/>
    </source>
</evidence>
<keyword evidence="1" id="KW-0378">Hydrolase</keyword>